<keyword evidence="8" id="KW-1185">Reference proteome</keyword>
<dbReference type="PANTHER" id="PTHR43776:SF7">
    <property type="entry name" value="D,D-DIPEPTIDE TRANSPORT ATP-BINDING PROTEIN DDPF-RELATED"/>
    <property type="match status" value="1"/>
</dbReference>
<gene>
    <name evidence="7" type="ORF">Sru01_35230</name>
</gene>
<evidence type="ECO:0000256" key="4">
    <source>
        <dbReference type="ARBA" id="ARBA00022840"/>
    </source>
</evidence>
<dbReference type="AlphaFoldDB" id="A0A919R523"/>
<protein>
    <submittedName>
        <fullName evidence="7">ABC transporter ATP-binding protein</fullName>
    </submittedName>
</protein>
<keyword evidence="3" id="KW-0547">Nucleotide-binding</keyword>
<feature type="region of interest" description="Disordered" evidence="5">
    <location>
        <begin position="259"/>
        <end position="283"/>
    </location>
</feature>
<name>A0A919R523_9ACTN</name>
<comment type="similarity">
    <text evidence="1">Belongs to the ABC transporter superfamily.</text>
</comment>
<keyword evidence="2" id="KW-0813">Transport</keyword>
<organism evidence="7 8">
    <name type="scientific">Sphaerisporangium rufum</name>
    <dbReference type="NCBI Taxonomy" id="1381558"/>
    <lineage>
        <taxon>Bacteria</taxon>
        <taxon>Bacillati</taxon>
        <taxon>Actinomycetota</taxon>
        <taxon>Actinomycetes</taxon>
        <taxon>Streptosporangiales</taxon>
        <taxon>Streptosporangiaceae</taxon>
        <taxon>Sphaerisporangium</taxon>
    </lineage>
</organism>
<evidence type="ECO:0000313" key="8">
    <source>
        <dbReference type="Proteomes" id="UP000655287"/>
    </source>
</evidence>
<dbReference type="Pfam" id="PF00005">
    <property type="entry name" value="ABC_tran"/>
    <property type="match status" value="1"/>
</dbReference>
<keyword evidence="4 7" id="KW-0067">ATP-binding</keyword>
<dbReference type="InterPro" id="IPR003593">
    <property type="entry name" value="AAA+_ATPase"/>
</dbReference>
<dbReference type="GO" id="GO:0005524">
    <property type="term" value="F:ATP binding"/>
    <property type="evidence" value="ECO:0007669"/>
    <property type="project" value="UniProtKB-KW"/>
</dbReference>
<evidence type="ECO:0000256" key="2">
    <source>
        <dbReference type="ARBA" id="ARBA00022448"/>
    </source>
</evidence>
<sequence>MTRERRILDVDDLTVVHQAGGRWGNRRGDTVAAVDGVSLTVDAGEIIGVVGESGSGKTSLAMAVAGLGRISGGTVTVSGVQVSGRLSRAERTRVQVILQDPHGSLDPRQTVRRGLRELRRIHPERTGWTTDEELLAKVGLNADLLDRLPHQVSGGQAQRVAIARALLLRPALLLADEPTSALDVSVQAQILRLLLGLRRSEDLAILFISHDLAVVRAVCDRVHVMLRGRVVEHGPTAEVFERPAHEYTRRLLAAIPGRRPLDPADPAGRPVQVTTASVPGGEP</sequence>
<reference evidence="7" key="1">
    <citation type="submission" date="2021-01" db="EMBL/GenBank/DDBJ databases">
        <title>Whole genome shotgun sequence of Sphaerisporangium rufum NBRC 109079.</title>
        <authorList>
            <person name="Komaki H."/>
            <person name="Tamura T."/>
        </authorList>
    </citation>
    <scope>NUCLEOTIDE SEQUENCE</scope>
    <source>
        <strain evidence="7">NBRC 109079</strain>
    </source>
</reference>
<evidence type="ECO:0000256" key="1">
    <source>
        <dbReference type="ARBA" id="ARBA00005417"/>
    </source>
</evidence>
<dbReference type="RefSeq" id="WP_203986565.1">
    <property type="nucleotide sequence ID" value="NZ_BOOU01000049.1"/>
</dbReference>
<comment type="caution">
    <text evidence="7">The sequence shown here is derived from an EMBL/GenBank/DDBJ whole genome shotgun (WGS) entry which is preliminary data.</text>
</comment>
<dbReference type="EMBL" id="BOOU01000049">
    <property type="protein sequence ID" value="GII78541.1"/>
    <property type="molecule type" value="Genomic_DNA"/>
</dbReference>
<dbReference type="Proteomes" id="UP000655287">
    <property type="component" value="Unassembled WGS sequence"/>
</dbReference>
<dbReference type="SMART" id="SM00382">
    <property type="entry name" value="AAA"/>
    <property type="match status" value="1"/>
</dbReference>
<dbReference type="InterPro" id="IPR027417">
    <property type="entry name" value="P-loop_NTPase"/>
</dbReference>
<dbReference type="InterPro" id="IPR003439">
    <property type="entry name" value="ABC_transporter-like_ATP-bd"/>
</dbReference>
<evidence type="ECO:0000256" key="5">
    <source>
        <dbReference type="SAM" id="MobiDB-lite"/>
    </source>
</evidence>
<evidence type="ECO:0000313" key="7">
    <source>
        <dbReference type="EMBL" id="GII78541.1"/>
    </source>
</evidence>
<dbReference type="PANTHER" id="PTHR43776">
    <property type="entry name" value="TRANSPORT ATP-BINDING PROTEIN"/>
    <property type="match status" value="1"/>
</dbReference>
<proteinExistence type="inferred from homology"/>
<dbReference type="SUPFAM" id="SSF52540">
    <property type="entry name" value="P-loop containing nucleoside triphosphate hydrolases"/>
    <property type="match status" value="1"/>
</dbReference>
<feature type="domain" description="ABC transporter" evidence="6">
    <location>
        <begin position="8"/>
        <end position="252"/>
    </location>
</feature>
<evidence type="ECO:0000256" key="3">
    <source>
        <dbReference type="ARBA" id="ARBA00022741"/>
    </source>
</evidence>
<dbReference type="InterPro" id="IPR050319">
    <property type="entry name" value="ABC_transp_ATP-bind"/>
</dbReference>
<dbReference type="Gene3D" id="3.40.50.300">
    <property type="entry name" value="P-loop containing nucleotide triphosphate hydrolases"/>
    <property type="match status" value="1"/>
</dbReference>
<accession>A0A919R523</accession>
<dbReference type="PROSITE" id="PS00211">
    <property type="entry name" value="ABC_TRANSPORTER_1"/>
    <property type="match status" value="1"/>
</dbReference>
<evidence type="ECO:0000259" key="6">
    <source>
        <dbReference type="PROSITE" id="PS50893"/>
    </source>
</evidence>
<dbReference type="CDD" id="cd03257">
    <property type="entry name" value="ABC_NikE_OppD_transporters"/>
    <property type="match status" value="1"/>
</dbReference>
<dbReference type="GO" id="GO:0016887">
    <property type="term" value="F:ATP hydrolysis activity"/>
    <property type="evidence" value="ECO:0007669"/>
    <property type="project" value="InterPro"/>
</dbReference>
<dbReference type="InterPro" id="IPR017871">
    <property type="entry name" value="ABC_transporter-like_CS"/>
</dbReference>
<dbReference type="GO" id="GO:0055085">
    <property type="term" value="P:transmembrane transport"/>
    <property type="evidence" value="ECO:0007669"/>
    <property type="project" value="UniProtKB-ARBA"/>
</dbReference>
<dbReference type="PROSITE" id="PS50893">
    <property type="entry name" value="ABC_TRANSPORTER_2"/>
    <property type="match status" value="1"/>
</dbReference>